<keyword evidence="6 9" id="KW-0812">Transmembrane</keyword>
<evidence type="ECO:0000256" key="10">
    <source>
        <dbReference type="RuleBase" id="RU365097"/>
    </source>
</evidence>
<evidence type="ECO:0000256" key="7">
    <source>
        <dbReference type="ARBA" id="ARBA00022989"/>
    </source>
</evidence>
<comment type="similarity">
    <text evidence="2 10">Belongs to the binding-protein-dependent transport system permease family. CysTW subfamily.</text>
</comment>
<evidence type="ECO:0000256" key="8">
    <source>
        <dbReference type="ARBA" id="ARBA00023136"/>
    </source>
</evidence>
<feature type="domain" description="ABC transmembrane type-1" evidence="11">
    <location>
        <begin position="4"/>
        <end position="211"/>
    </location>
</feature>
<accession>A0A1L8RD67</accession>
<feature type="transmembrane region" description="Helical" evidence="9">
    <location>
        <begin position="39"/>
        <end position="60"/>
    </location>
</feature>
<gene>
    <name evidence="12" type="ORF">RU97_GL002457</name>
</gene>
<keyword evidence="7 9" id="KW-1133">Transmembrane helix</keyword>
<evidence type="ECO:0000256" key="3">
    <source>
        <dbReference type="ARBA" id="ARBA00022448"/>
    </source>
</evidence>
<evidence type="ECO:0000259" key="11">
    <source>
        <dbReference type="PROSITE" id="PS50928"/>
    </source>
</evidence>
<dbReference type="Proteomes" id="UP000181884">
    <property type="component" value="Unassembled WGS sequence"/>
</dbReference>
<protein>
    <recommendedName>
        <fullName evidence="10">Molybdenum transport system permease</fullName>
    </recommendedName>
</protein>
<sequence length="218" mass="23959">MSPIFHSLYVAIFATGIGFLIALPFAYWDVYYPYRGRRIVEILFLLPLVLPPTIVGFYLLQLFGKYGVLGQLLERVNYSLIFTLQGATLATIVVILPLIFQGLKGAFASIPQNLIEVAQTLSANKRETLFRVILPNCWPSVIASILLAFCRGLGEFGASLMVAGYIEGKTDTIATAIYFAVQQGDTQQAFLLSAVNVAIGVVLLLIIQLLNHRKGAFL</sequence>
<dbReference type="RefSeq" id="WP_067395464.1">
    <property type="nucleotide sequence ID" value="NZ_JXKH01000007.1"/>
</dbReference>
<name>A0A1L8RD67_9ENTE</name>
<evidence type="ECO:0000256" key="6">
    <source>
        <dbReference type="ARBA" id="ARBA00022692"/>
    </source>
</evidence>
<dbReference type="NCBIfam" id="TIGR02141">
    <property type="entry name" value="modB_ABC"/>
    <property type="match status" value="1"/>
</dbReference>
<keyword evidence="3 9" id="KW-0813">Transport</keyword>
<feature type="transmembrane region" description="Helical" evidence="9">
    <location>
        <begin position="189"/>
        <end position="210"/>
    </location>
</feature>
<keyword evidence="4 10" id="KW-1003">Cell membrane</keyword>
<feature type="transmembrane region" description="Helical" evidence="9">
    <location>
        <begin position="6"/>
        <end position="27"/>
    </location>
</feature>
<evidence type="ECO:0000256" key="2">
    <source>
        <dbReference type="ARBA" id="ARBA00007069"/>
    </source>
</evidence>
<dbReference type="Pfam" id="PF00528">
    <property type="entry name" value="BPD_transp_1"/>
    <property type="match status" value="1"/>
</dbReference>
<dbReference type="PANTHER" id="PTHR30183">
    <property type="entry name" value="MOLYBDENUM TRANSPORT SYSTEM PERMEASE PROTEIN MODB"/>
    <property type="match status" value="1"/>
</dbReference>
<evidence type="ECO:0000256" key="5">
    <source>
        <dbReference type="ARBA" id="ARBA00022505"/>
    </source>
</evidence>
<dbReference type="EMBL" id="JXKH01000007">
    <property type="protein sequence ID" value="OJG17667.1"/>
    <property type="molecule type" value="Genomic_DNA"/>
</dbReference>
<comment type="subcellular location">
    <subcellularLocation>
        <location evidence="1 9">Cell membrane</location>
        <topology evidence="1 9">Multi-pass membrane protein</topology>
    </subcellularLocation>
</comment>
<proteinExistence type="inferred from homology"/>
<keyword evidence="5 10" id="KW-0500">Molybdenum</keyword>
<feature type="transmembrane region" description="Helical" evidence="9">
    <location>
        <begin position="132"/>
        <end position="154"/>
    </location>
</feature>
<evidence type="ECO:0000256" key="9">
    <source>
        <dbReference type="RuleBase" id="RU363032"/>
    </source>
</evidence>
<comment type="caution">
    <text evidence="12">The sequence shown here is derived from an EMBL/GenBank/DDBJ whole genome shotgun (WGS) entry which is preliminary data.</text>
</comment>
<dbReference type="InterPro" id="IPR011867">
    <property type="entry name" value="ModB_ABC"/>
</dbReference>
<feature type="transmembrane region" description="Helical" evidence="9">
    <location>
        <begin position="80"/>
        <end position="100"/>
    </location>
</feature>
<dbReference type="SUPFAM" id="SSF161098">
    <property type="entry name" value="MetI-like"/>
    <property type="match status" value="1"/>
</dbReference>
<evidence type="ECO:0000313" key="13">
    <source>
        <dbReference type="Proteomes" id="UP000181884"/>
    </source>
</evidence>
<keyword evidence="13" id="KW-1185">Reference proteome</keyword>
<dbReference type="InterPro" id="IPR035906">
    <property type="entry name" value="MetI-like_sf"/>
</dbReference>
<evidence type="ECO:0000313" key="12">
    <source>
        <dbReference type="EMBL" id="OJG17667.1"/>
    </source>
</evidence>
<comment type="function">
    <text evidence="10">Part of the binding-protein-dependent transport system for molybdenum; probably responsible for the translocation of the substrate across the membrane.</text>
</comment>
<dbReference type="PROSITE" id="PS50928">
    <property type="entry name" value="ABC_TM1"/>
    <property type="match status" value="1"/>
</dbReference>
<dbReference type="CDD" id="cd06261">
    <property type="entry name" value="TM_PBP2"/>
    <property type="match status" value="1"/>
</dbReference>
<dbReference type="PANTHER" id="PTHR30183:SF3">
    <property type="entry name" value="MOLYBDENUM TRANSPORT SYSTEM PERMEASE PROTEIN MODB"/>
    <property type="match status" value="1"/>
</dbReference>
<dbReference type="GO" id="GO:0015098">
    <property type="term" value="F:molybdate ion transmembrane transporter activity"/>
    <property type="evidence" value="ECO:0007669"/>
    <property type="project" value="UniProtKB-UniRule"/>
</dbReference>
<dbReference type="STRING" id="214095.RU97_GL002457"/>
<reference evidence="12 13" key="1">
    <citation type="submission" date="2014-12" db="EMBL/GenBank/DDBJ databases">
        <title>Draft genome sequences of 29 type strains of Enterococci.</title>
        <authorList>
            <person name="Zhong Z."/>
            <person name="Sun Z."/>
            <person name="Liu W."/>
            <person name="Zhang W."/>
            <person name="Zhang H."/>
        </authorList>
    </citation>
    <scope>NUCLEOTIDE SEQUENCE [LARGE SCALE GENOMIC DNA]</scope>
    <source>
        <strain evidence="12 13">DSM 17029</strain>
    </source>
</reference>
<dbReference type="InterPro" id="IPR000515">
    <property type="entry name" value="MetI-like"/>
</dbReference>
<dbReference type="AlphaFoldDB" id="A0A1L8RD67"/>
<organism evidence="12 13">
    <name type="scientific">Enterococcus canis</name>
    <dbReference type="NCBI Taxonomy" id="214095"/>
    <lineage>
        <taxon>Bacteria</taxon>
        <taxon>Bacillati</taxon>
        <taxon>Bacillota</taxon>
        <taxon>Bacilli</taxon>
        <taxon>Lactobacillales</taxon>
        <taxon>Enterococcaceae</taxon>
        <taxon>Enterococcus</taxon>
    </lineage>
</organism>
<dbReference type="GO" id="GO:0005886">
    <property type="term" value="C:plasma membrane"/>
    <property type="evidence" value="ECO:0007669"/>
    <property type="project" value="UniProtKB-SubCell"/>
</dbReference>
<keyword evidence="8 9" id="KW-0472">Membrane</keyword>
<evidence type="ECO:0000256" key="1">
    <source>
        <dbReference type="ARBA" id="ARBA00004651"/>
    </source>
</evidence>
<evidence type="ECO:0000256" key="4">
    <source>
        <dbReference type="ARBA" id="ARBA00022475"/>
    </source>
</evidence>
<dbReference type="Gene3D" id="1.10.3720.10">
    <property type="entry name" value="MetI-like"/>
    <property type="match status" value="1"/>
</dbReference>